<sequence length="585" mass="64639">MLFQNQNNNNNKPAIHPRFYPGNPALNKNADGLLCSINTTQNNIQISRAETRVEYYRNQKQPSQQMGQGGFQQQNTQGSLFGGVQQPQQQQQSTLFGQQNTAQPSLFGQQQTGLGLGTGLGGGLSTGLGGGLGTGLGQQQQTQQNQTGLGLGTSATPFGGGLGTGLGGTGLGGTGLGGTGLGTGLSTGLGTGLTGGLGTLGGGLTGGLGQNTQTQQTGLGLGFGLGQQQQTTGLLGLGTNQQQQQQQGLLGAAPQQGGLLLQQQPIQQQQTQGLFNQQQQGLIQSNWTTNPAGGFNQNPLNQQTQYNPAYPMYQQQQVDLNVDFDIKNEQEHLREIEDEFKMKFPTFSEYASQNHVTFSVGNVNLKFKNPSLEIKIKSKNNSKQKEEIKPWYMSLKQEKDQKQYKQKLNKQIYNKNNKKDIDDFNQSSIVQIKTEQQQEINKINPRAPKCNNYNLSPNIQMIQEMSDNQLTRIRDFKISNQYGCIHFLESIDLKDLNIDQIVKLKQDSVEFYPEDQFEQIPEYGKGLNVRCRVVLYNFACENRNMCEIRINNKKEFEKVVKSWMEKNNMKFISAGDDVVFELDQL</sequence>
<dbReference type="InterPro" id="IPR037665">
    <property type="entry name" value="Nucleoporin_S59-like"/>
</dbReference>
<feature type="compositionally biased region" description="Low complexity" evidence="1">
    <location>
        <begin position="137"/>
        <end position="148"/>
    </location>
</feature>
<dbReference type="GO" id="GO:0034398">
    <property type="term" value="P:telomere tethering at nuclear periphery"/>
    <property type="evidence" value="ECO:0007669"/>
    <property type="project" value="TreeGrafter"/>
</dbReference>
<dbReference type="FunFam" id="3.30.1610.10:FF:000006">
    <property type="entry name" value="Nuclear pore complex protein Nup98"/>
    <property type="match status" value="1"/>
</dbReference>
<dbReference type="PROSITE" id="PS51434">
    <property type="entry name" value="NUP_C"/>
    <property type="match status" value="1"/>
</dbReference>
<feature type="compositionally biased region" description="Low complexity" evidence="1">
    <location>
        <begin position="61"/>
        <end position="78"/>
    </location>
</feature>
<dbReference type="AlphaFoldDB" id="A0A8S1P0K2"/>
<comment type="caution">
    <text evidence="3">The sequence shown here is derived from an EMBL/GenBank/DDBJ whole genome shotgun (WGS) entry which is preliminary data.</text>
</comment>
<evidence type="ECO:0000313" key="3">
    <source>
        <dbReference type="EMBL" id="CAD8096186.1"/>
    </source>
</evidence>
<dbReference type="GO" id="GO:0006606">
    <property type="term" value="P:protein import into nucleus"/>
    <property type="evidence" value="ECO:0007669"/>
    <property type="project" value="TreeGrafter"/>
</dbReference>
<dbReference type="EMBL" id="CAJJDN010000066">
    <property type="protein sequence ID" value="CAD8096186.1"/>
    <property type="molecule type" value="Genomic_DNA"/>
</dbReference>
<dbReference type="OrthoDB" id="311594at2759"/>
<feature type="region of interest" description="Disordered" evidence="1">
    <location>
        <begin position="131"/>
        <end position="156"/>
    </location>
</feature>
<organism evidence="3 4">
    <name type="scientific">Paramecium sonneborni</name>
    <dbReference type="NCBI Taxonomy" id="65129"/>
    <lineage>
        <taxon>Eukaryota</taxon>
        <taxon>Sar</taxon>
        <taxon>Alveolata</taxon>
        <taxon>Ciliophora</taxon>
        <taxon>Intramacronucleata</taxon>
        <taxon>Oligohymenophorea</taxon>
        <taxon>Peniculida</taxon>
        <taxon>Parameciidae</taxon>
        <taxon>Paramecium</taxon>
    </lineage>
</organism>
<gene>
    <name evidence="3" type="ORF">PSON_ATCC_30995.1.T0660028</name>
</gene>
<dbReference type="GO" id="GO:0044614">
    <property type="term" value="C:nuclear pore cytoplasmic filaments"/>
    <property type="evidence" value="ECO:0007669"/>
    <property type="project" value="TreeGrafter"/>
</dbReference>
<dbReference type="InterPro" id="IPR007230">
    <property type="entry name" value="Nup98_auto-Pept-S59_dom"/>
</dbReference>
<dbReference type="GO" id="GO:0017056">
    <property type="term" value="F:structural constituent of nuclear pore"/>
    <property type="evidence" value="ECO:0007669"/>
    <property type="project" value="InterPro"/>
</dbReference>
<dbReference type="GO" id="GO:0000973">
    <property type="term" value="P:post-transcriptional tethering of RNA polymerase II gene DNA at nuclear periphery"/>
    <property type="evidence" value="ECO:0007669"/>
    <property type="project" value="TreeGrafter"/>
</dbReference>
<dbReference type="GO" id="GO:0003723">
    <property type="term" value="F:RNA binding"/>
    <property type="evidence" value="ECO:0007669"/>
    <property type="project" value="TreeGrafter"/>
</dbReference>
<dbReference type="GO" id="GO:0008139">
    <property type="term" value="F:nuclear localization sequence binding"/>
    <property type="evidence" value="ECO:0007669"/>
    <property type="project" value="TreeGrafter"/>
</dbReference>
<protein>
    <recommendedName>
        <fullName evidence="2">Peptidase S59 domain-containing protein</fullName>
    </recommendedName>
</protein>
<reference evidence="3" key="1">
    <citation type="submission" date="2021-01" db="EMBL/GenBank/DDBJ databases">
        <authorList>
            <consortium name="Genoscope - CEA"/>
            <person name="William W."/>
        </authorList>
    </citation>
    <scope>NUCLEOTIDE SEQUENCE</scope>
</reference>
<evidence type="ECO:0000256" key="1">
    <source>
        <dbReference type="SAM" id="MobiDB-lite"/>
    </source>
</evidence>
<evidence type="ECO:0000313" key="4">
    <source>
        <dbReference type="Proteomes" id="UP000692954"/>
    </source>
</evidence>
<evidence type="ECO:0000259" key="2">
    <source>
        <dbReference type="PROSITE" id="PS51434"/>
    </source>
</evidence>
<feature type="domain" description="Peptidase S59" evidence="2">
    <location>
        <begin position="450"/>
        <end position="585"/>
    </location>
</feature>
<name>A0A8S1P0K2_9CILI</name>
<proteinExistence type="predicted"/>
<accession>A0A8S1P0K2</accession>
<dbReference type="Pfam" id="PF04096">
    <property type="entry name" value="Nucleoporin2"/>
    <property type="match status" value="1"/>
</dbReference>
<dbReference type="PANTHER" id="PTHR23198:SF6">
    <property type="entry name" value="NUCLEAR PORE COMPLEX PROTEIN NUP98-NUP96"/>
    <property type="match status" value="1"/>
</dbReference>
<dbReference type="PANTHER" id="PTHR23198">
    <property type="entry name" value="NUCLEOPORIN"/>
    <property type="match status" value="1"/>
</dbReference>
<keyword evidence="4" id="KW-1185">Reference proteome</keyword>
<feature type="region of interest" description="Disordered" evidence="1">
    <location>
        <begin position="59"/>
        <end position="80"/>
    </location>
</feature>
<dbReference type="GO" id="GO:0006405">
    <property type="term" value="P:RNA export from nucleus"/>
    <property type="evidence" value="ECO:0007669"/>
    <property type="project" value="TreeGrafter"/>
</dbReference>
<dbReference type="Proteomes" id="UP000692954">
    <property type="component" value="Unassembled WGS sequence"/>
</dbReference>